<keyword evidence="2" id="KW-0677">Repeat</keyword>
<dbReference type="PANTHER" id="PTHR22847">
    <property type="entry name" value="WD40 REPEAT PROTEIN"/>
    <property type="match status" value="1"/>
</dbReference>
<comment type="caution">
    <text evidence="6">The sequence shown here is derived from an EMBL/GenBank/DDBJ whole genome shotgun (WGS) entry which is preliminary data.</text>
</comment>
<dbReference type="PROSITE" id="PS50082">
    <property type="entry name" value="WD_REPEATS_2"/>
    <property type="match status" value="3"/>
</dbReference>
<evidence type="ECO:0000256" key="1">
    <source>
        <dbReference type="ARBA" id="ARBA00022574"/>
    </source>
</evidence>
<feature type="repeat" description="WD" evidence="3">
    <location>
        <begin position="581"/>
        <end position="621"/>
    </location>
</feature>
<dbReference type="PANTHER" id="PTHR22847:SF736">
    <property type="entry name" value="F-BOX DOMAIN-CONTAINING PROTEIN"/>
    <property type="match status" value="1"/>
</dbReference>
<feature type="region of interest" description="Disordered" evidence="4">
    <location>
        <begin position="331"/>
        <end position="369"/>
    </location>
</feature>
<dbReference type="PROSITE" id="PS50294">
    <property type="entry name" value="WD_REPEATS_REGION"/>
    <property type="match status" value="3"/>
</dbReference>
<dbReference type="Pfam" id="PF00400">
    <property type="entry name" value="WD40"/>
    <property type="match status" value="4"/>
</dbReference>
<feature type="domain" description="F-box" evidence="5">
    <location>
        <begin position="455"/>
        <end position="501"/>
    </location>
</feature>
<dbReference type="Pfam" id="PF12937">
    <property type="entry name" value="F-box-like"/>
    <property type="match status" value="1"/>
</dbReference>
<organism evidence="6 7">
    <name type="scientific">Tegillarca granosa</name>
    <name type="common">Malaysian cockle</name>
    <name type="synonym">Anadara granosa</name>
    <dbReference type="NCBI Taxonomy" id="220873"/>
    <lineage>
        <taxon>Eukaryota</taxon>
        <taxon>Metazoa</taxon>
        <taxon>Spiralia</taxon>
        <taxon>Lophotrochozoa</taxon>
        <taxon>Mollusca</taxon>
        <taxon>Bivalvia</taxon>
        <taxon>Autobranchia</taxon>
        <taxon>Pteriomorphia</taxon>
        <taxon>Arcoida</taxon>
        <taxon>Arcoidea</taxon>
        <taxon>Arcidae</taxon>
        <taxon>Tegillarca</taxon>
    </lineage>
</organism>
<dbReference type="InterPro" id="IPR036322">
    <property type="entry name" value="WD40_repeat_dom_sf"/>
</dbReference>
<dbReference type="InterPro" id="IPR020472">
    <property type="entry name" value="WD40_PAC1"/>
</dbReference>
<evidence type="ECO:0000256" key="4">
    <source>
        <dbReference type="SAM" id="MobiDB-lite"/>
    </source>
</evidence>
<feature type="compositionally biased region" description="Polar residues" evidence="4">
    <location>
        <begin position="349"/>
        <end position="367"/>
    </location>
</feature>
<dbReference type="EMBL" id="JARBDR010000337">
    <property type="protein sequence ID" value="KAJ8315432.1"/>
    <property type="molecule type" value="Genomic_DNA"/>
</dbReference>
<dbReference type="PROSITE" id="PS00678">
    <property type="entry name" value="WD_REPEATS_1"/>
    <property type="match status" value="4"/>
</dbReference>
<evidence type="ECO:0000259" key="5">
    <source>
        <dbReference type="PROSITE" id="PS50181"/>
    </source>
</evidence>
<evidence type="ECO:0000256" key="3">
    <source>
        <dbReference type="PROSITE-ProRule" id="PRU00221"/>
    </source>
</evidence>
<feature type="compositionally biased region" description="Low complexity" evidence="4">
    <location>
        <begin position="339"/>
        <end position="348"/>
    </location>
</feature>
<keyword evidence="7" id="KW-1185">Reference proteome</keyword>
<dbReference type="InterPro" id="IPR001810">
    <property type="entry name" value="F-box_dom"/>
</dbReference>
<dbReference type="SUPFAM" id="SSF50978">
    <property type="entry name" value="WD40 repeat-like"/>
    <property type="match status" value="1"/>
</dbReference>
<dbReference type="Proteomes" id="UP001217089">
    <property type="component" value="Unassembled WGS sequence"/>
</dbReference>
<keyword evidence="1 3" id="KW-0853">WD repeat</keyword>
<proteinExistence type="predicted"/>
<dbReference type="InterPro" id="IPR015943">
    <property type="entry name" value="WD40/YVTN_repeat-like_dom_sf"/>
</dbReference>
<dbReference type="InterPro" id="IPR019775">
    <property type="entry name" value="WD40_repeat_CS"/>
</dbReference>
<dbReference type="PROSITE" id="PS50181">
    <property type="entry name" value="FBOX"/>
    <property type="match status" value="1"/>
</dbReference>
<sequence>MNEIEQNVSVQPGVSSPIPHFRIRNRKKVEIKKVEKPVPSWRGHGGRHPTASSVEFDRQLDKISIWLEDWNHTQFNLYSIEIFNYNKKLIMEKLKMFTKSIFMDDVHLFSHFVIWFITWLVSLCGSSGPAQFVAPSLLVQWMIQVELCYLLLQRCQILEALLRRSNHTQFQFLHTALQPALHRDFLYTAQTQFPSVEFKPVSTHASRQVQQKLILHRQDNFYRMKSAHFQDDDQVIDQVREKTSIKFPAIPNMTSIQHSNSLPVQPSELSLDLRSVSPSHLPKISANNHNSATRKSAAANKWKNRKKHKLLCIENPEALYKAAPSLSLQSAQTPLTCRSQKSTSGSSSRIPDTSRIYSRTSQTSEGSVSIEDLPEEGQSLIHWYTNDWSGYVKEEENLDLAISDFSFYFPLEPRKINICYVKNVRRNEFLHKFVLKLDPRQHYFISTFLSVRQQRDFIALLPEKIALKILRYLSPLQILHCTEVCKAWNIIANSNSLWRYKCKFIDIKVPITSHPNWKHIYRDNMYLAINWKNGTCRVSELKGHTAEVESIVFNETMLASGSQDRTIKLWDIKSGNLLQTLKGHDKGVWCLNFFTKNLLISGSHDGTIKVWNIKTGACLRTLLAHDGPVWAMVRYGNVLVSVSQDRIAKVWDISRCLVYHTLIGHNAAIFAVDMNEDGTLIITGSADRSIRLWELASGKCIKVIWASQTTSIMAVSYSKGFIACSYGETICLYRVETGRLVRLYEEHHKRVETLRLHITDPEKVVGSIISAGKDGLVKKTSIQTFQGNFGAVKCIQFDDLRIASGADEKIRILDFNIGPPSLNSET</sequence>
<reference evidence="6 7" key="1">
    <citation type="submission" date="2022-12" db="EMBL/GenBank/DDBJ databases">
        <title>Chromosome-level genome of Tegillarca granosa.</title>
        <authorList>
            <person name="Kim J."/>
        </authorList>
    </citation>
    <scope>NUCLEOTIDE SEQUENCE [LARGE SCALE GENOMIC DNA]</scope>
    <source>
        <strain evidence="6">Teg-2019</strain>
        <tissue evidence="6">Adductor muscle</tissue>
    </source>
</reference>
<evidence type="ECO:0000313" key="7">
    <source>
        <dbReference type="Proteomes" id="UP001217089"/>
    </source>
</evidence>
<dbReference type="Gene3D" id="1.20.1280.50">
    <property type="match status" value="1"/>
</dbReference>
<protein>
    <recommendedName>
        <fullName evidence="5">F-box domain-containing protein</fullName>
    </recommendedName>
</protein>
<dbReference type="SMART" id="SM00256">
    <property type="entry name" value="FBOX"/>
    <property type="match status" value="1"/>
</dbReference>
<dbReference type="SMART" id="SM00320">
    <property type="entry name" value="WD40"/>
    <property type="match status" value="6"/>
</dbReference>
<dbReference type="SUPFAM" id="SSF81383">
    <property type="entry name" value="F-box domain"/>
    <property type="match status" value="1"/>
</dbReference>
<name>A0ABQ9FHN8_TEGGR</name>
<evidence type="ECO:0000313" key="6">
    <source>
        <dbReference type="EMBL" id="KAJ8315432.1"/>
    </source>
</evidence>
<gene>
    <name evidence="6" type="ORF">KUTeg_007582</name>
</gene>
<dbReference type="Gene3D" id="2.130.10.10">
    <property type="entry name" value="YVTN repeat-like/Quinoprotein amine dehydrogenase"/>
    <property type="match status" value="2"/>
</dbReference>
<feature type="repeat" description="WD" evidence="3">
    <location>
        <begin position="541"/>
        <end position="580"/>
    </location>
</feature>
<evidence type="ECO:0000256" key="2">
    <source>
        <dbReference type="ARBA" id="ARBA00022737"/>
    </source>
</evidence>
<dbReference type="InterPro" id="IPR036047">
    <property type="entry name" value="F-box-like_dom_sf"/>
</dbReference>
<dbReference type="InterPro" id="IPR001680">
    <property type="entry name" value="WD40_rpt"/>
</dbReference>
<feature type="repeat" description="WD" evidence="3">
    <location>
        <begin position="662"/>
        <end position="703"/>
    </location>
</feature>
<accession>A0ABQ9FHN8</accession>
<dbReference type="CDD" id="cd00200">
    <property type="entry name" value="WD40"/>
    <property type="match status" value="1"/>
</dbReference>
<dbReference type="PRINTS" id="PR00320">
    <property type="entry name" value="GPROTEINBRPT"/>
</dbReference>